<dbReference type="InterPro" id="IPR021324">
    <property type="entry name" value="DUF2929"/>
</dbReference>
<dbReference type="EMBL" id="JAAIWN010000007">
    <property type="protein sequence ID" value="NEY80835.1"/>
    <property type="molecule type" value="Genomic_DNA"/>
</dbReference>
<protein>
    <submittedName>
        <fullName evidence="3">DUF2929 family protein</fullName>
    </submittedName>
</protein>
<evidence type="ECO:0000256" key="1">
    <source>
        <dbReference type="SAM" id="Phobius"/>
    </source>
</evidence>
<evidence type="ECO:0000313" key="2">
    <source>
        <dbReference type="EMBL" id="MBA4536467.1"/>
    </source>
</evidence>
<dbReference type="Proteomes" id="UP000472971">
    <property type="component" value="Unassembled WGS sequence"/>
</dbReference>
<gene>
    <name evidence="3" type="ORF">G4D64_04690</name>
    <name evidence="2" type="ORF">H1Z61_04725</name>
</gene>
<accession>A0A6B3VWX7</accession>
<dbReference type="EMBL" id="JACEIO010000007">
    <property type="protein sequence ID" value="MBA4536467.1"/>
    <property type="molecule type" value="Genomic_DNA"/>
</dbReference>
<evidence type="ECO:0000313" key="3">
    <source>
        <dbReference type="EMBL" id="NEY80835.1"/>
    </source>
</evidence>
<organism evidence="3 4">
    <name type="scientific">Bacillus aquiflavi</name>
    <dbReference type="NCBI Taxonomy" id="2672567"/>
    <lineage>
        <taxon>Bacteria</taxon>
        <taxon>Bacillati</taxon>
        <taxon>Bacillota</taxon>
        <taxon>Bacilli</taxon>
        <taxon>Bacillales</taxon>
        <taxon>Bacillaceae</taxon>
        <taxon>Bacillus</taxon>
    </lineage>
</organism>
<feature type="transmembrane region" description="Helical" evidence="1">
    <location>
        <begin position="34"/>
        <end position="52"/>
    </location>
</feature>
<keyword evidence="1" id="KW-0812">Transmembrane</keyword>
<reference evidence="3 4" key="1">
    <citation type="submission" date="2020-02" db="EMBL/GenBank/DDBJ databases">
        <title>Bacillus aquiflavi sp. nov., isolated from yellow water of strong flavor Chinese baijiu in Yibin region of China.</title>
        <authorList>
            <person name="Xie J."/>
        </authorList>
    </citation>
    <scope>NUCLEOTIDE SEQUENCE [LARGE SCALE GENOMIC DNA]</scope>
    <source>
        <strain evidence="3 4">3H-10</strain>
    </source>
</reference>
<keyword evidence="4" id="KW-1185">Reference proteome</keyword>
<dbReference type="AlphaFoldDB" id="A0A6B3VWX7"/>
<evidence type="ECO:0000313" key="4">
    <source>
        <dbReference type="Proteomes" id="UP000472971"/>
    </source>
</evidence>
<dbReference type="Pfam" id="PF11151">
    <property type="entry name" value="DUF2929"/>
    <property type="match status" value="1"/>
</dbReference>
<proteinExistence type="predicted"/>
<dbReference type="Proteomes" id="UP000570010">
    <property type="component" value="Unassembled WGS sequence"/>
</dbReference>
<dbReference type="RefSeq" id="WP_163240630.1">
    <property type="nucleotide sequence ID" value="NZ_CP082780.1"/>
</dbReference>
<keyword evidence="1" id="KW-1133">Transmembrane helix</keyword>
<sequence length="63" mass="7215">MHFFWTFFWTFLLSHLLTYVVSSMSNVAYDFKSGSILGIALSFILFFIPLVLPNGPSEKEGLH</sequence>
<comment type="caution">
    <text evidence="3">The sequence shown here is derived from an EMBL/GenBank/DDBJ whole genome shotgun (WGS) entry which is preliminary data.</text>
</comment>
<keyword evidence="1" id="KW-0472">Membrane</keyword>
<evidence type="ECO:0000313" key="5">
    <source>
        <dbReference type="Proteomes" id="UP000570010"/>
    </source>
</evidence>
<name>A0A6B3VWX7_9BACI</name>
<reference evidence="2 5" key="2">
    <citation type="submission" date="2020-07" db="EMBL/GenBank/DDBJ databases">
        <authorList>
            <person name="Feng H."/>
        </authorList>
    </citation>
    <scope>NUCLEOTIDE SEQUENCE [LARGE SCALE GENOMIC DNA]</scope>
    <source>
        <strain evidence="2">S-12</strain>
        <strain evidence="5">s-12</strain>
    </source>
</reference>